<reference evidence="4" key="1">
    <citation type="journal article" date="2019" name="Int. J. Syst. Evol. Microbiol.">
        <title>The Global Catalogue of Microorganisms (GCM) 10K type strain sequencing project: providing services to taxonomists for standard genome sequencing and annotation.</title>
        <authorList>
            <consortium name="The Broad Institute Genomics Platform"/>
            <consortium name="The Broad Institute Genome Sequencing Center for Infectious Disease"/>
            <person name="Wu L."/>
            <person name="Ma J."/>
        </authorList>
    </citation>
    <scope>NUCLEOTIDE SEQUENCE [LARGE SCALE GENOMIC DNA]</scope>
    <source>
        <strain evidence="4">JCM 18657</strain>
    </source>
</reference>
<dbReference type="Pfam" id="PF08858">
    <property type="entry name" value="IDEAL"/>
    <property type="match status" value="1"/>
</dbReference>
<evidence type="ECO:0000256" key="1">
    <source>
        <dbReference type="SAM" id="MobiDB-lite"/>
    </source>
</evidence>
<dbReference type="RefSeq" id="WP_138790530.1">
    <property type="nucleotide sequence ID" value="NZ_JBHTGQ010000003.1"/>
</dbReference>
<keyword evidence="4" id="KW-1185">Reference proteome</keyword>
<evidence type="ECO:0000313" key="4">
    <source>
        <dbReference type="Proteomes" id="UP001596528"/>
    </source>
</evidence>
<dbReference type="EMBL" id="JBHTGQ010000003">
    <property type="protein sequence ID" value="MFC7748823.1"/>
    <property type="molecule type" value="Genomic_DNA"/>
</dbReference>
<dbReference type="Proteomes" id="UP001596528">
    <property type="component" value="Unassembled WGS sequence"/>
</dbReference>
<feature type="region of interest" description="Disordered" evidence="1">
    <location>
        <begin position="101"/>
        <end position="125"/>
    </location>
</feature>
<dbReference type="InterPro" id="IPR027393">
    <property type="entry name" value="Virus_scaffolding_prot_C"/>
</dbReference>
<comment type="caution">
    <text evidence="3">The sequence shown here is derived from an EMBL/GenBank/DDBJ whole genome shotgun (WGS) entry which is preliminary data.</text>
</comment>
<gene>
    <name evidence="3" type="ORF">ACFQWB_02540</name>
</gene>
<dbReference type="Gene3D" id="4.10.810.10">
    <property type="entry name" value="Virus Scaffolding Protein, Chain A"/>
    <property type="match status" value="1"/>
</dbReference>
<feature type="compositionally biased region" description="Low complexity" evidence="1">
    <location>
        <begin position="101"/>
        <end position="114"/>
    </location>
</feature>
<evidence type="ECO:0000313" key="3">
    <source>
        <dbReference type="EMBL" id="MFC7748823.1"/>
    </source>
</evidence>
<dbReference type="InterPro" id="IPR014957">
    <property type="entry name" value="IDEAL_dom"/>
</dbReference>
<sequence length="125" mass="13531">MGAIVRIREGDWVSGTSTQDEKLIGFVESVNDNGIVKIRVTQSDREDAVGTSVEAQSAKVKRMPDTAPSAAEELRSLIDLALATRDREWFEELSARLAALPSAAADRSAGAPSRTRPSALHRIQE</sequence>
<feature type="domain" description="IDEAL" evidence="2">
    <location>
        <begin position="72"/>
        <end position="96"/>
    </location>
</feature>
<evidence type="ECO:0000259" key="2">
    <source>
        <dbReference type="Pfam" id="PF08858"/>
    </source>
</evidence>
<organism evidence="3 4">
    <name type="scientific">Paenibacillus thermoaerophilus</name>
    <dbReference type="NCBI Taxonomy" id="1215385"/>
    <lineage>
        <taxon>Bacteria</taxon>
        <taxon>Bacillati</taxon>
        <taxon>Bacillota</taxon>
        <taxon>Bacilli</taxon>
        <taxon>Bacillales</taxon>
        <taxon>Paenibacillaceae</taxon>
        <taxon>Paenibacillus</taxon>
    </lineage>
</organism>
<protein>
    <submittedName>
        <fullName evidence="3">IDEAL domain-containing protein</fullName>
    </submittedName>
</protein>
<accession>A0ABW2UZY6</accession>
<name>A0ABW2UZY6_9BACL</name>
<proteinExistence type="predicted"/>
<feature type="region of interest" description="Disordered" evidence="1">
    <location>
        <begin position="48"/>
        <end position="67"/>
    </location>
</feature>